<dbReference type="InterPro" id="IPR019108">
    <property type="entry name" value="Caa3_assmbl_CtaG-rel"/>
</dbReference>
<feature type="transmembrane region" description="Helical" evidence="7">
    <location>
        <begin position="616"/>
        <end position="637"/>
    </location>
</feature>
<dbReference type="InterPro" id="IPR008457">
    <property type="entry name" value="Cu-R_CopD_dom"/>
</dbReference>
<keyword evidence="10" id="KW-1185">Reference proteome</keyword>
<feature type="transmembrane region" description="Helical" evidence="7">
    <location>
        <begin position="236"/>
        <end position="257"/>
    </location>
</feature>
<dbReference type="GO" id="GO:0005886">
    <property type="term" value="C:plasma membrane"/>
    <property type="evidence" value="ECO:0007669"/>
    <property type="project" value="UniProtKB-SubCell"/>
</dbReference>
<keyword evidence="5 7" id="KW-0472">Membrane</keyword>
<evidence type="ECO:0000256" key="1">
    <source>
        <dbReference type="ARBA" id="ARBA00004651"/>
    </source>
</evidence>
<feature type="transmembrane region" description="Helical" evidence="7">
    <location>
        <begin position="583"/>
        <end position="604"/>
    </location>
</feature>
<dbReference type="Pfam" id="PF09678">
    <property type="entry name" value="Caa3_CtaG"/>
    <property type="match status" value="1"/>
</dbReference>
<feature type="transmembrane region" description="Helical" evidence="7">
    <location>
        <begin position="378"/>
        <end position="400"/>
    </location>
</feature>
<feature type="domain" description="Copper resistance protein D" evidence="8">
    <location>
        <begin position="299"/>
        <end position="395"/>
    </location>
</feature>
<feature type="transmembrane region" description="Helical" evidence="7">
    <location>
        <begin position="668"/>
        <end position="689"/>
    </location>
</feature>
<evidence type="ECO:0000313" key="9">
    <source>
        <dbReference type="EMBL" id="AOS64845.1"/>
    </source>
</evidence>
<evidence type="ECO:0000256" key="5">
    <source>
        <dbReference type="ARBA" id="ARBA00023136"/>
    </source>
</evidence>
<feature type="transmembrane region" description="Helical" evidence="7">
    <location>
        <begin position="76"/>
        <end position="100"/>
    </location>
</feature>
<dbReference type="GO" id="GO:0006825">
    <property type="term" value="P:copper ion transport"/>
    <property type="evidence" value="ECO:0007669"/>
    <property type="project" value="InterPro"/>
</dbReference>
<evidence type="ECO:0000259" key="8">
    <source>
        <dbReference type="Pfam" id="PF05425"/>
    </source>
</evidence>
<feature type="transmembrane region" description="Helical" evidence="7">
    <location>
        <begin position="506"/>
        <end position="526"/>
    </location>
</feature>
<sequence length="729" mass="77550">MRHTENSRRDGDLPAAIPEPEIRRPARLTCGRAGTADREDETSRPARRQAGNQHVGSADPWEVRRRGKPDFGIERMVRGGLTISVTIAVVVVALTVALAGDVHAPLGDTDPGPVTSLGATLLRLFARIASAVCLGSLLFAAFCTPSAPTGTVTADGYAALRTAGRAAVCWAGTAVLLIPFSAGDTAGSPVASVLGDPGAVWGLVDALEEPKAWLFVLGCAVAVAVGARWTLSWRPIVLLLVIAVFGVLAPVVVGHAAVGAWHDVATNAMLWHAVAAASWLGTLVALLLHLRRGGTDHEQALRRYHRLSLGCLAVLGVSGVIGGLVAARPAGLIGTGYGLLLLVKVLILLALVAIVVALRRNSLPRSGVEGRRPVTRLLVVEVIVFGLAAGVSAALGRLVLPSFLSDPASILETMIGYELPSAPDLAGMVLGWRLNLVVGVGALAGLVLYLLGVRRLRQRGDRWPIQRTSAWLAGCLIVLVTTSSGLGRFASGAFSIHMATHMTLNMLAPLLLVLGGPITLALRALPTAGNGLPPGPREWLVSLSHSGAARLFLHPVTASVIFIGSLYGLYFTGLFDQAMPEHWAHQLMTIHFLVSGYLFYWLIIGVDRTPRPLPHLARLGMLFAAMPFHAFFGVLLMTRPTLIGEMYYGSLDLWWVPDLLADQQMGGGIAWVAGEIPMVFVLIALLVQWSRQDDRDARRHDRRTNATPGASPDLDSYNAMLAALSERRD</sequence>
<organism evidence="9 10">
    <name type="scientific">Actinoalloteichus hymeniacidonis</name>
    <dbReference type="NCBI Taxonomy" id="340345"/>
    <lineage>
        <taxon>Bacteria</taxon>
        <taxon>Bacillati</taxon>
        <taxon>Actinomycetota</taxon>
        <taxon>Actinomycetes</taxon>
        <taxon>Pseudonocardiales</taxon>
        <taxon>Pseudonocardiaceae</taxon>
        <taxon>Actinoalloteichus</taxon>
    </lineage>
</organism>
<dbReference type="Proteomes" id="UP000095210">
    <property type="component" value="Chromosome"/>
</dbReference>
<feature type="transmembrane region" description="Helical" evidence="7">
    <location>
        <begin position="163"/>
        <end position="182"/>
    </location>
</feature>
<feature type="transmembrane region" description="Helical" evidence="7">
    <location>
        <begin position="212"/>
        <end position="229"/>
    </location>
</feature>
<dbReference type="PANTHER" id="PTHR34820">
    <property type="entry name" value="INNER MEMBRANE PROTEIN YEBZ"/>
    <property type="match status" value="1"/>
</dbReference>
<dbReference type="PANTHER" id="PTHR34820:SF4">
    <property type="entry name" value="INNER MEMBRANE PROTEIN YEBZ"/>
    <property type="match status" value="1"/>
</dbReference>
<evidence type="ECO:0000313" key="10">
    <source>
        <dbReference type="Proteomes" id="UP000095210"/>
    </source>
</evidence>
<proteinExistence type="predicted"/>
<feature type="transmembrane region" description="Helical" evidence="7">
    <location>
        <begin position="269"/>
        <end position="288"/>
    </location>
</feature>
<name>A0AAC9MZY6_9PSEU</name>
<feature type="region of interest" description="Disordered" evidence="6">
    <location>
        <begin position="1"/>
        <end position="64"/>
    </location>
</feature>
<feature type="transmembrane region" description="Helical" evidence="7">
    <location>
        <begin position="120"/>
        <end position="142"/>
    </location>
</feature>
<keyword evidence="2" id="KW-1003">Cell membrane</keyword>
<evidence type="ECO:0000256" key="7">
    <source>
        <dbReference type="SAM" id="Phobius"/>
    </source>
</evidence>
<evidence type="ECO:0000256" key="3">
    <source>
        <dbReference type="ARBA" id="ARBA00022692"/>
    </source>
</evidence>
<comment type="subcellular location">
    <subcellularLocation>
        <location evidence="1">Cell membrane</location>
        <topology evidence="1">Multi-pass membrane protein</topology>
    </subcellularLocation>
</comment>
<dbReference type="AlphaFoldDB" id="A0AAC9MZY6"/>
<keyword evidence="3 7" id="KW-0812">Transmembrane</keyword>
<feature type="transmembrane region" description="Helical" evidence="7">
    <location>
        <begin position="547"/>
        <end position="571"/>
    </location>
</feature>
<feature type="compositionally biased region" description="Basic and acidic residues" evidence="6">
    <location>
        <begin position="35"/>
        <end position="44"/>
    </location>
</feature>
<dbReference type="InterPro" id="IPR032694">
    <property type="entry name" value="CopC/D"/>
</dbReference>
<gene>
    <name evidence="9" type="ORF">TL08_20270</name>
</gene>
<protein>
    <submittedName>
        <fullName evidence="9">Membrane protein</fullName>
    </submittedName>
</protein>
<feature type="transmembrane region" description="Helical" evidence="7">
    <location>
        <begin position="309"/>
        <end position="327"/>
    </location>
</feature>
<feature type="transmembrane region" description="Helical" evidence="7">
    <location>
        <begin position="339"/>
        <end position="358"/>
    </location>
</feature>
<dbReference type="Pfam" id="PF05425">
    <property type="entry name" value="CopD"/>
    <property type="match status" value="1"/>
</dbReference>
<feature type="transmembrane region" description="Helical" evidence="7">
    <location>
        <begin position="471"/>
        <end position="494"/>
    </location>
</feature>
<keyword evidence="4 7" id="KW-1133">Transmembrane helix</keyword>
<evidence type="ECO:0000256" key="6">
    <source>
        <dbReference type="SAM" id="MobiDB-lite"/>
    </source>
</evidence>
<reference evidence="10" key="1">
    <citation type="submission" date="2016-03" db="EMBL/GenBank/DDBJ databases">
        <title>Complete genome sequence of the type strain Actinoalloteichus hymeniacidonis DSM 45092.</title>
        <authorList>
            <person name="Schaffert L."/>
            <person name="Albersmeier A."/>
            <person name="Winkler A."/>
            <person name="Kalinowski J."/>
            <person name="Zotchev S."/>
            <person name="Ruckert C."/>
        </authorList>
    </citation>
    <scope>NUCLEOTIDE SEQUENCE [LARGE SCALE GENOMIC DNA]</scope>
    <source>
        <strain evidence="10">HPA177(T) (DSM 45092(T))</strain>
    </source>
</reference>
<evidence type="ECO:0000256" key="4">
    <source>
        <dbReference type="ARBA" id="ARBA00022989"/>
    </source>
</evidence>
<dbReference type="KEGG" id="ahm:TL08_20270"/>
<accession>A0AAC9MZY6</accession>
<feature type="transmembrane region" description="Helical" evidence="7">
    <location>
        <begin position="430"/>
        <end position="451"/>
    </location>
</feature>
<feature type="compositionally biased region" description="Basic and acidic residues" evidence="6">
    <location>
        <begin position="1"/>
        <end position="12"/>
    </location>
</feature>
<evidence type="ECO:0000256" key="2">
    <source>
        <dbReference type="ARBA" id="ARBA00022475"/>
    </source>
</evidence>
<dbReference type="EMBL" id="CP014859">
    <property type="protein sequence ID" value="AOS64845.1"/>
    <property type="molecule type" value="Genomic_DNA"/>
</dbReference>